<evidence type="ECO:0000313" key="3">
    <source>
        <dbReference type="Proteomes" id="UP000690515"/>
    </source>
</evidence>
<accession>A0ABS5ZIG8</accession>
<evidence type="ECO:0000313" key="2">
    <source>
        <dbReference type="EMBL" id="MBU2713872.1"/>
    </source>
</evidence>
<organism evidence="2 3">
    <name type="scientific">Zooshikella harenae</name>
    <dbReference type="NCBI Taxonomy" id="2827238"/>
    <lineage>
        <taxon>Bacteria</taxon>
        <taxon>Pseudomonadati</taxon>
        <taxon>Pseudomonadota</taxon>
        <taxon>Gammaproteobacteria</taxon>
        <taxon>Oceanospirillales</taxon>
        <taxon>Zooshikellaceae</taxon>
        <taxon>Zooshikella</taxon>
    </lineage>
</organism>
<protein>
    <recommendedName>
        <fullName evidence="4">DUF2541 family protein</fullName>
    </recommendedName>
</protein>
<name>A0ABS5ZIG8_9GAMM</name>
<proteinExistence type="predicted"/>
<dbReference type="RefSeq" id="WP_215822150.1">
    <property type="nucleotide sequence ID" value="NZ_JAGSOY010000113.1"/>
</dbReference>
<evidence type="ECO:0000256" key="1">
    <source>
        <dbReference type="SAM" id="SignalP"/>
    </source>
</evidence>
<dbReference type="EMBL" id="JAGSOY010000113">
    <property type="protein sequence ID" value="MBU2713872.1"/>
    <property type="molecule type" value="Genomic_DNA"/>
</dbReference>
<dbReference type="Proteomes" id="UP000690515">
    <property type="component" value="Unassembled WGS sequence"/>
</dbReference>
<evidence type="ECO:0008006" key="4">
    <source>
        <dbReference type="Google" id="ProtNLM"/>
    </source>
</evidence>
<gene>
    <name evidence="2" type="ORF">KCG35_22725</name>
</gene>
<feature type="signal peptide" evidence="1">
    <location>
        <begin position="1"/>
        <end position="19"/>
    </location>
</feature>
<feature type="chain" id="PRO_5045521610" description="DUF2541 family protein" evidence="1">
    <location>
        <begin position="20"/>
        <end position="110"/>
    </location>
</feature>
<comment type="caution">
    <text evidence="2">The sequence shown here is derived from an EMBL/GenBank/DDBJ whole genome shotgun (WGS) entry which is preliminary data.</text>
</comment>
<sequence length="110" mass="12343">MKKIIIAVLVGLFSTNVLSDDPWDGVVKGQIEQIDVTSTDDMTFRVLLKGVPSMCKNDHRFAYLKKVDNSPVYDTYVSALLAAKFSKAEVTIYSTKDERGYCRIGYVAIR</sequence>
<keyword evidence="1" id="KW-0732">Signal</keyword>
<keyword evidence="3" id="KW-1185">Reference proteome</keyword>
<reference evidence="2 3" key="1">
    <citation type="submission" date="2021-04" db="EMBL/GenBank/DDBJ databases">
        <authorList>
            <person name="Pira H."/>
            <person name="Risdian C."/>
            <person name="Wink J."/>
        </authorList>
    </citation>
    <scope>NUCLEOTIDE SEQUENCE [LARGE SCALE GENOMIC DNA]</scope>
    <source>
        <strain evidence="2 3">WH53</strain>
    </source>
</reference>